<dbReference type="Pfam" id="PF13041">
    <property type="entry name" value="PPR_2"/>
    <property type="match status" value="3"/>
</dbReference>
<dbReference type="Pfam" id="PF17177">
    <property type="entry name" value="PPR_long"/>
    <property type="match status" value="1"/>
</dbReference>
<dbReference type="Gene3D" id="3.30.230.10">
    <property type="match status" value="1"/>
</dbReference>
<dbReference type="InterPro" id="IPR014721">
    <property type="entry name" value="Ribsml_uS5_D2-typ_fold_subgr"/>
</dbReference>
<dbReference type="InterPro" id="IPR011990">
    <property type="entry name" value="TPR-like_helical_dom_sf"/>
</dbReference>
<evidence type="ECO:0000256" key="3">
    <source>
        <dbReference type="SAM" id="MobiDB-lite"/>
    </source>
</evidence>
<evidence type="ECO:0000256" key="1">
    <source>
        <dbReference type="ARBA" id="ARBA00022737"/>
    </source>
</evidence>
<dbReference type="GO" id="GO:0003677">
    <property type="term" value="F:DNA binding"/>
    <property type="evidence" value="ECO:0007669"/>
    <property type="project" value="InterPro"/>
</dbReference>
<feature type="region of interest" description="Disordered" evidence="3">
    <location>
        <begin position="54"/>
        <end position="91"/>
    </location>
</feature>
<dbReference type="PROSITE" id="PS51375">
    <property type="entry name" value="PPR"/>
    <property type="match status" value="10"/>
</dbReference>
<dbReference type="OrthoDB" id="5588846at2759"/>
<dbReference type="GO" id="GO:0000725">
    <property type="term" value="P:recombinational repair"/>
    <property type="evidence" value="ECO:0007669"/>
    <property type="project" value="TreeGrafter"/>
</dbReference>
<gene>
    <name evidence="5" type="ORF">H5410_019033</name>
</gene>
<feature type="repeat" description="PPR" evidence="2">
    <location>
        <begin position="905"/>
        <end position="939"/>
    </location>
</feature>
<evidence type="ECO:0000313" key="5">
    <source>
        <dbReference type="EMBL" id="KAG5619209.1"/>
    </source>
</evidence>
<protein>
    <recommendedName>
        <fullName evidence="4">RecA family profile 1 domain-containing protein</fullName>
    </recommendedName>
</protein>
<feature type="repeat" description="PPR" evidence="2">
    <location>
        <begin position="870"/>
        <end position="904"/>
    </location>
</feature>
<dbReference type="SMART" id="SM00382">
    <property type="entry name" value="AAA"/>
    <property type="match status" value="1"/>
</dbReference>
<dbReference type="SUPFAM" id="SSF54211">
    <property type="entry name" value="Ribosomal protein S5 domain 2-like"/>
    <property type="match status" value="1"/>
</dbReference>
<dbReference type="InterPro" id="IPR020568">
    <property type="entry name" value="Ribosomal_Su5_D2-typ_SF"/>
</dbReference>
<dbReference type="Gene3D" id="3.40.50.300">
    <property type="entry name" value="P-loop containing nucleotide triphosphate hydrolases"/>
    <property type="match status" value="1"/>
</dbReference>
<feature type="repeat" description="PPR" evidence="2">
    <location>
        <begin position="1182"/>
        <end position="1216"/>
    </location>
</feature>
<evidence type="ECO:0000259" key="4">
    <source>
        <dbReference type="PROSITE" id="PS50162"/>
    </source>
</evidence>
<reference evidence="5 6" key="1">
    <citation type="submission" date="2020-09" db="EMBL/GenBank/DDBJ databases">
        <title>De no assembly of potato wild relative species, Solanum commersonii.</title>
        <authorList>
            <person name="Cho K."/>
        </authorList>
    </citation>
    <scope>NUCLEOTIDE SEQUENCE [LARGE SCALE GENOMIC DNA]</scope>
    <source>
        <strain evidence="5">LZ3.2</strain>
        <tissue evidence="5">Leaf</tissue>
    </source>
</reference>
<name>A0A9J6A3U3_SOLCO</name>
<accession>A0A9J6A3U3</accession>
<proteinExistence type="predicted"/>
<feature type="repeat" description="PPR" evidence="2">
    <location>
        <begin position="1042"/>
        <end position="1076"/>
    </location>
</feature>
<dbReference type="SUPFAM" id="SSF81901">
    <property type="entry name" value="HCP-like"/>
    <property type="match status" value="1"/>
</dbReference>
<evidence type="ECO:0000313" key="6">
    <source>
        <dbReference type="Proteomes" id="UP000824120"/>
    </source>
</evidence>
<dbReference type="InterPro" id="IPR027417">
    <property type="entry name" value="P-loop_NTPase"/>
</dbReference>
<dbReference type="GO" id="GO:0005524">
    <property type="term" value="F:ATP binding"/>
    <property type="evidence" value="ECO:0007669"/>
    <property type="project" value="InterPro"/>
</dbReference>
<keyword evidence="1" id="KW-0677">Repeat</keyword>
<feature type="repeat" description="PPR" evidence="2">
    <location>
        <begin position="835"/>
        <end position="869"/>
    </location>
</feature>
<dbReference type="Pfam" id="PF01535">
    <property type="entry name" value="PPR"/>
    <property type="match status" value="1"/>
</dbReference>
<dbReference type="PROSITE" id="PS50162">
    <property type="entry name" value="RECA_2"/>
    <property type="match status" value="1"/>
</dbReference>
<organism evidence="5 6">
    <name type="scientific">Solanum commersonii</name>
    <name type="common">Commerson's wild potato</name>
    <name type="synonym">Commerson's nightshade</name>
    <dbReference type="NCBI Taxonomy" id="4109"/>
    <lineage>
        <taxon>Eukaryota</taxon>
        <taxon>Viridiplantae</taxon>
        <taxon>Streptophyta</taxon>
        <taxon>Embryophyta</taxon>
        <taxon>Tracheophyta</taxon>
        <taxon>Spermatophyta</taxon>
        <taxon>Magnoliopsida</taxon>
        <taxon>eudicotyledons</taxon>
        <taxon>Gunneridae</taxon>
        <taxon>Pentapetalae</taxon>
        <taxon>asterids</taxon>
        <taxon>lamiids</taxon>
        <taxon>Solanales</taxon>
        <taxon>Solanaceae</taxon>
        <taxon>Solanoideae</taxon>
        <taxon>Solaneae</taxon>
        <taxon>Solanum</taxon>
    </lineage>
</organism>
<dbReference type="PRINTS" id="PR01874">
    <property type="entry name" value="DNAREPAIRADA"/>
</dbReference>
<feature type="repeat" description="PPR" evidence="2">
    <location>
        <begin position="1077"/>
        <end position="1111"/>
    </location>
</feature>
<feature type="domain" description="RecA family profile 1" evidence="4">
    <location>
        <begin position="195"/>
        <end position="373"/>
    </location>
</feature>
<keyword evidence="6" id="KW-1185">Reference proteome</keyword>
<dbReference type="Pfam" id="PF13481">
    <property type="entry name" value="AAA_25"/>
    <property type="match status" value="1"/>
</dbReference>
<feature type="repeat" description="PPR" evidence="2">
    <location>
        <begin position="1147"/>
        <end position="1181"/>
    </location>
</feature>
<dbReference type="EMBL" id="JACXVP010000003">
    <property type="protein sequence ID" value="KAG5619209.1"/>
    <property type="molecule type" value="Genomic_DNA"/>
</dbReference>
<dbReference type="CDD" id="cd01121">
    <property type="entry name" value="RadA_SMS_N"/>
    <property type="match status" value="1"/>
</dbReference>
<dbReference type="FunFam" id="3.30.230.10:FF:000053">
    <property type="entry name" value="DNA repair protein radA isogeny"/>
    <property type="match status" value="1"/>
</dbReference>
<evidence type="ECO:0000256" key="2">
    <source>
        <dbReference type="PROSITE-ProRule" id="PRU00708"/>
    </source>
</evidence>
<comment type="caution">
    <text evidence="5">The sequence shown here is derived from an EMBL/GenBank/DDBJ whole genome shotgun (WGS) entry which is preliminary data.</text>
</comment>
<dbReference type="PANTHER" id="PTHR32472">
    <property type="entry name" value="DNA REPAIR PROTEIN RADA"/>
    <property type="match status" value="1"/>
</dbReference>
<dbReference type="GO" id="GO:0140664">
    <property type="term" value="F:ATP-dependent DNA damage sensor activity"/>
    <property type="evidence" value="ECO:0007669"/>
    <property type="project" value="InterPro"/>
</dbReference>
<dbReference type="Gene3D" id="1.25.40.10">
    <property type="entry name" value="Tetratricopeptide repeat domain"/>
    <property type="match status" value="6"/>
</dbReference>
<feature type="repeat" description="PPR" evidence="2">
    <location>
        <begin position="940"/>
        <end position="974"/>
    </location>
</feature>
<dbReference type="Proteomes" id="UP000824120">
    <property type="component" value="Chromosome 3"/>
</dbReference>
<dbReference type="SUPFAM" id="SSF52540">
    <property type="entry name" value="P-loop containing nucleoside triphosphate hydrolases"/>
    <property type="match status" value="1"/>
</dbReference>
<feature type="repeat" description="PPR" evidence="2">
    <location>
        <begin position="1217"/>
        <end position="1251"/>
    </location>
</feature>
<dbReference type="InterPro" id="IPR033443">
    <property type="entry name" value="PROP1-like_PPR_dom"/>
</dbReference>
<dbReference type="PANTHER" id="PTHR32472:SF10">
    <property type="entry name" value="DNA REPAIR PROTEIN RADA-LIKE PROTEIN"/>
    <property type="match status" value="1"/>
</dbReference>
<dbReference type="InterPro" id="IPR020588">
    <property type="entry name" value="RecA_ATP-bd"/>
</dbReference>
<feature type="repeat" description="PPR" evidence="2">
    <location>
        <begin position="1112"/>
        <end position="1146"/>
    </location>
</feature>
<sequence>MQVPNMQALRALRFQKHLLNLSPTNPLSSLRFTVICSSRQFHFTRRKHFPEESTALTEDAVQGWAAPSAARENPSGENVPERESKSSANYSNVLGSKGRVYEVTGNGNKKKGKGKSKTVWVCSDCGYDDGQWWGICKQCNGVNTMKRFSEGIEHLTSGFEVLENVTRSWLPHQSVRAMPTKLTDVNKGINQSNWRIPLSGLFGAEVGRVLGGGLVPGCLVLIGGDPGVGKSTLLLQIAAIVAEGCDMGGPAPVLYVSGEESIEQIGNRADRMRIGTDELFLYASTDVEDILEKTQTLSLRALVIDSIQTVYLRGVTGSAGGLSQAAVLTEFSEKNLPLKDVLIKLCLPVKECTEVLLRFAKKTNIPVFLIGHVTKSGEIAGPRVLEHIVDVVLYMEGEKCSSHRLLRSVKNRFGSTDELGVFEMSQSGLQAVSNPSEMFLSEQQSDSEFLAGLAVTVIMDGSRAFLIEIQVSNGASIRSWKQKWCSDISLGNIFSTFSPKAMITAQALCVVGSSVSRQVNGVQAGRAEMIISVLIKQAGLKLQENGVFLNVVSGVSLSETAGDLAVAAAICSSFLEFPLPVGIAFIGEIGLGGEIRTVPRMDKRINTVVKLGYKKCIIPKSAETSLSALDLGDTEILRHPCHRLRQQFRCFATKYSGRVVVEAEDGRSFAVEVDAPTLHTDSRGYALPRRDLICKVSQILKSPPSPSSDPFLDLSDYLDTLTITLTPSEASEVLKSLKSPNLALRFFRFCPSEIPKFCHDCFTYNRILLIVSKSSLPNRLDCVREIVDEMERTGIQGNISTVNLLIGTFGDGQVNGVNELTRCLGLVQKWDLRLNCYSYKCLLQAYIRLCNPDKALKVYQEMRRRGYRLDIFAYNMLLDALARDQKVDQVHKVFEDMKKWHCEPDEYTYTILIRMTGKLGKPGESLSFFQEMLSKGISPNLIAYNTMIEALAKGLMVDKSIFVFSKMVENSCRPNEFTYSIILNVLAAEGQLGRLDEVVEISKRYMNKSIYAYLVRTLSKIGHASEAHRLFCNMWSFHDRGDRDAYLSMLESLCNSKKVTEAIDLLNKMNEKGVKADSFMYNTVFSALGKLKQIPHLHDLYEKMKQDGPTPDIFTYNILISSFGRAGEVGEALKIFEELENSNCKPDIVSYNSLINCLGKNGDIDEAHMKFIEMQEKGLNPDVVTYSTLIECFGKTEKVETARRLFDEMLAAGCYPNIVTYNILLDCLERSGRTSEAVSLYAKLKEQGLAADSITYTILERLQSGSHRTSRIRRKNPITGWVVSPLR</sequence>
<dbReference type="InterPro" id="IPR002885">
    <property type="entry name" value="PPR_rpt"/>
</dbReference>
<dbReference type="NCBIfam" id="TIGR00756">
    <property type="entry name" value="PPR"/>
    <property type="match status" value="10"/>
</dbReference>
<dbReference type="InterPro" id="IPR003593">
    <property type="entry name" value="AAA+_ATPase"/>
</dbReference>
<dbReference type="FunFam" id="1.25.40.10:FF:000990">
    <property type="entry name" value="Pentatricopeptide repeat-containing protein, mitochondrial"/>
    <property type="match status" value="1"/>
</dbReference>